<dbReference type="VEuPathDB" id="PiroplasmaDB:BEWA_009040"/>
<feature type="chain" id="PRO_5003939623" evidence="2">
    <location>
        <begin position="19"/>
        <end position="290"/>
    </location>
</feature>
<gene>
    <name evidence="3" type="ORF">BEWA_009040</name>
</gene>
<dbReference type="Proteomes" id="UP000031512">
    <property type="component" value="Chromosome 3"/>
</dbReference>
<feature type="compositionally biased region" description="Low complexity" evidence="1">
    <location>
        <begin position="33"/>
        <end position="49"/>
    </location>
</feature>
<name>L0B0W0_THEEQ</name>
<dbReference type="InterPro" id="IPR007480">
    <property type="entry name" value="DUF529"/>
</dbReference>
<keyword evidence="2" id="KW-0732">Signal</keyword>
<organism evidence="3 4">
    <name type="scientific">Theileria equi strain WA</name>
    <dbReference type="NCBI Taxonomy" id="1537102"/>
    <lineage>
        <taxon>Eukaryota</taxon>
        <taxon>Sar</taxon>
        <taxon>Alveolata</taxon>
        <taxon>Apicomplexa</taxon>
        <taxon>Aconoidasida</taxon>
        <taxon>Piroplasmida</taxon>
        <taxon>Theileriidae</taxon>
        <taxon>Theileria</taxon>
    </lineage>
</organism>
<evidence type="ECO:0000256" key="1">
    <source>
        <dbReference type="SAM" id="MobiDB-lite"/>
    </source>
</evidence>
<dbReference type="Pfam" id="PF04385">
    <property type="entry name" value="FAINT"/>
    <property type="match status" value="1"/>
</dbReference>
<dbReference type="EMBL" id="CP001670">
    <property type="protein sequence ID" value="AFZ81492.1"/>
    <property type="molecule type" value="Genomic_DNA"/>
</dbReference>
<reference evidence="3 4" key="1">
    <citation type="journal article" date="2012" name="BMC Genomics">
        <title>Comparative genomic analysis and phylogenetic position of Theileria equi.</title>
        <authorList>
            <person name="Kappmeyer L.S."/>
            <person name="Thiagarajan M."/>
            <person name="Herndon D.R."/>
            <person name="Ramsay J.D."/>
            <person name="Caler E."/>
            <person name="Djikeng A."/>
            <person name="Gillespie J.J."/>
            <person name="Lau A.O."/>
            <person name="Roalson E.H."/>
            <person name="Silva J.C."/>
            <person name="Silva M.G."/>
            <person name="Suarez C.E."/>
            <person name="Ueti M.W."/>
            <person name="Nene V.M."/>
            <person name="Mealey R.H."/>
            <person name="Knowles D.P."/>
            <person name="Brayton K.A."/>
        </authorList>
    </citation>
    <scope>NUCLEOTIDE SEQUENCE [LARGE SCALE GENOMIC DNA]</scope>
    <source>
        <strain evidence="3 4">WA</strain>
    </source>
</reference>
<dbReference type="RefSeq" id="XP_004831158.1">
    <property type="nucleotide sequence ID" value="XM_004831101.1"/>
</dbReference>
<feature type="signal peptide" evidence="2">
    <location>
        <begin position="1"/>
        <end position="18"/>
    </location>
</feature>
<proteinExistence type="predicted"/>
<accession>L0B0W0</accession>
<feature type="region of interest" description="Disordered" evidence="1">
    <location>
        <begin position="26"/>
        <end position="49"/>
    </location>
</feature>
<sequence>MKSSTVLYMLLLVRLCSCKGPDNQAGDTKEDLSASSAQANQNVQEAEQSGSVSNLDSIYIDNPDGRLCRHFDFHLDSIPTRLVVVQNKIANKVFFEKETIFATKPGEIIEFIQIYMDKDKNPGLAYIVTSASGTLLGKVLGPGEGKWKLFEGNYHEKICSMRNIQDSSSDFILDLDDKKDTDECKVIEVELLGVPSYLYFPKLGQNADKVIHGEQVIWESCGIERLMHCDMYTGRSGQPLLLVVTNNGDQDHSYFLEKEDGEWKPIDLDKFSNKFKDMITEFVKLNYQVV</sequence>
<evidence type="ECO:0000313" key="4">
    <source>
        <dbReference type="Proteomes" id="UP000031512"/>
    </source>
</evidence>
<dbReference type="AlphaFoldDB" id="L0B0W0"/>
<protein>
    <submittedName>
        <fullName evidence="3">Signal peptide-containing protein</fullName>
    </submittedName>
</protein>
<dbReference type="GeneID" id="15805378"/>
<dbReference type="KEGG" id="beq:BEWA_009040"/>
<keyword evidence="4" id="KW-1185">Reference proteome</keyword>
<evidence type="ECO:0000313" key="3">
    <source>
        <dbReference type="EMBL" id="AFZ81492.1"/>
    </source>
</evidence>
<evidence type="ECO:0000256" key="2">
    <source>
        <dbReference type="SAM" id="SignalP"/>
    </source>
</evidence>